<dbReference type="OrthoDB" id="5152434at2759"/>
<organism evidence="1 2">
    <name type="scientific">Fusarium duplospermum</name>
    <dbReference type="NCBI Taxonomy" id="1325734"/>
    <lineage>
        <taxon>Eukaryota</taxon>
        <taxon>Fungi</taxon>
        <taxon>Dikarya</taxon>
        <taxon>Ascomycota</taxon>
        <taxon>Pezizomycotina</taxon>
        <taxon>Sordariomycetes</taxon>
        <taxon>Hypocreomycetidae</taxon>
        <taxon>Hypocreales</taxon>
        <taxon>Nectriaceae</taxon>
        <taxon>Fusarium</taxon>
        <taxon>Fusarium solani species complex</taxon>
    </lineage>
</organism>
<dbReference type="EMBL" id="NKCI01000314">
    <property type="protein sequence ID" value="RSL43722.1"/>
    <property type="molecule type" value="Genomic_DNA"/>
</dbReference>
<dbReference type="AlphaFoldDB" id="A0A428NSJ4"/>
<sequence length="123" mass="14497">MPTAANRTETRRPYFLDFLDDREYYEVYNRTVNSNGLRFPDVHLIANLTREEGKTLPRVMEHIVAWLNAKPVMIKPRRHNKSPLRNDLVEALEHCSVEDVRSAEERLEGFEPANLGFWPSFRK</sequence>
<evidence type="ECO:0000313" key="2">
    <source>
        <dbReference type="Proteomes" id="UP000288168"/>
    </source>
</evidence>
<evidence type="ECO:0000313" key="1">
    <source>
        <dbReference type="EMBL" id="RSL43722.1"/>
    </source>
</evidence>
<reference evidence="1 2" key="1">
    <citation type="submission" date="2017-06" db="EMBL/GenBank/DDBJ databases">
        <title>Comparative genomic analysis of Ambrosia Fusariam Clade fungi.</title>
        <authorList>
            <person name="Stajich J.E."/>
            <person name="Carrillo J."/>
            <person name="Kijimoto T."/>
            <person name="Eskalen A."/>
            <person name="O'Donnell K."/>
            <person name="Kasson M."/>
        </authorList>
    </citation>
    <scope>NUCLEOTIDE SEQUENCE [LARGE SCALE GENOMIC DNA]</scope>
    <source>
        <strain evidence="1 2">NRRL62584</strain>
    </source>
</reference>
<keyword evidence="2" id="KW-1185">Reference proteome</keyword>
<dbReference type="Proteomes" id="UP000288168">
    <property type="component" value="Unassembled WGS sequence"/>
</dbReference>
<name>A0A428NSJ4_9HYPO</name>
<protein>
    <submittedName>
        <fullName evidence="1">Uncharacterized protein</fullName>
    </submittedName>
</protein>
<accession>A0A428NSJ4</accession>
<comment type="caution">
    <text evidence="1">The sequence shown here is derived from an EMBL/GenBank/DDBJ whole genome shotgun (WGS) entry which is preliminary data.</text>
</comment>
<proteinExistence type="predicted"/>
<gene>
    <name evidence="1" type="ORF">CEP54_014968</name>
</gene>